<evidence type="ECO:0000259" key="1">
    <source>
        <dbReference type="PROSITE" id="PS50943"/>
    </source>
</evidence>
<evidence type="ECO:0000313" key="3">
    <source>
        <dbReference type="Proteomes" id="UP000886858"/>
    </source>
</evidence>
<dbReference type="Proteomes" id="UP000886858">
    <property type="component" value="Unassembled WGS sequence"/>
</dbReference>
<organism evidence="2 3">
    <name type="scientific">Candidatus Eisenbergiella merdipullorum</name>
    <dbReference type="NCBI Taxonomy" id="2838553"/>
    <lineage>
        <taxon>Bacteria</taxon>
        <taxon>Bacillati</taxon>
        <taxon>Bacillota</taxon>
        <taxon>Clostridia</taxon>
        <taxon>Lachnospirales</taxon>
        <taxon>Lachnospiraceae</taxon>
        <taxon>Eisenbergiella</taxon>
    </lineage>
</organism>
<sequence length="106" mass="12146">MAASGLLVEIGDRLRMRREELGLTQKDVASLLEISETFYGEIERGNRRLSIERLVLVRDRMGINLTWLLSGEKTGAVMEGIVRQFPGDRQERMESLARNLARLCQR</sequence>
<dbReference type="SUPFAM" id="SSF47413">
    <property type="entry name" value="lambda repressor-like DNA-binding domains"/>
    <property type="match status" value="1"/>
</dbReference>
<dbReference type="CDD" id="cd00093">
    <property type="entry name" value="HTH_XRE"/>
    <property type="match status" value="1"/>
</dbReference>
<feature type="domain" description="HTH cro/C1-type" evidence="1">
    <location>
        <begin position="14"/>
        <end position="68"/>
    </location>
</feature>
<dbReference type="AlphaFoldDB" id="A0A9D2I779"/>
<dbReference type="PROSITE" id="PS50943">
    <property type="entry name" value="HTH_CROC1"/>
    <property type="match status" value="1"/>
</dbReference>
<reference evidence="2" key="2">
    <citation type="submission" date="2021-04" db="EMBL/GenBank/DDBJ databases">
        <authorList>
            <person name="Gilroy R."/>
        </authorList>
    </citation>
    <scope>NUCLEOTIDE SEQUENCE</scope>
    <source>
        <strain evidence="2">CHK179-7159</strain>
    </source>
</reference>
<gene>
    <name evidence="2" type="ORF">H9717_06865</name>
</gene>
<evidence type="ECO:0000313" key="2">
    <source>
        <dbReference type="EMBL" id="HJA92823.1"/>
    </source>
</evidence>
<dbReference type="GO" id="GO:0003677">
    <property type="term" value="F:DNA binding"/>
    <property type="evidence" value="ECO:0007669"/>
    <property type="project" value="InterPro"/>
</dbReference>
<dbReference type="InterPro" id="IPR010982">
    <property type="entry name" value="Lambda_DNA-bd_dom_sf"/>
</dbReference>
<reference evidence="2" key="1">
    <citation type="journal article" date="2021" name="PeerJ">
        <title>Extensive microbial diversity within the chicken gut microbiome revealed by metagenomics and culture.</title>
        <authorList>
            <person name="Gilroy R."/>
            <person name="Ravi A."/>
            <person name="Getino M."/>
            <person name="Pursley I."/>
            <person name="Horton D.L."/>
            <person name="Alikhan N.F."/>
            <person name="Baker D."/>
            <person name="Gharbi K."/>
            <person name="Hall N."/>
            <person name="Watson M."/>
            <person name="Adriaenssens E.M."/>
            <person name="Foster-Nyarko E."/>
            <person name="Jarju S."/>
            <person name="Secka A."/>
            <person name="Antonio M."/>
            <person name="Oren A."/>
            <person name="Chaudhuri R.R."/>
            <person name="La Ragione R."/>
            <person name="Hildebrand F."/>
            <person name="Pallen M.J."/>
        </authorList>
    </citation>
    <scope>NUCLEOTIDE SEQUENCE</scope>
    <source>
        <strain evidence="2">CHK179-7159</strain>
    </source>
</reference>
<dbReference type="EMBL" id="DWYY01000072">
    <property type="protein sequence ID" value="HJA92823.1"/>
    <property type="molecule type" value="Genomic_DNA"/>
</dbReference>
<dbReference type="SMART" id="SM00530">
    <property type="entry name" value="HTH_XRE"/>
    <property type="match status" value="1"/>
</dbReference>
<dbReference type="Gene3D" id="1.10.260.40">
    <property type="entry name" value="lambda repressor-like DNA-binding domains"/>
    <property type="match status" value="1"/>
</dbReference>
<proteinExistence type="predicted"/>
<protein>
    <submittedName>
        <fullName evidence="2">Helix-turn-helix domain-containing protein</fullName>
    </submittedName>
</protein>
<dbReference type="Pfam" id="PF01381">
    <property type="entry name" value="HTH_3"/>
    <property type="match status" value="1"/>
</dbReference>
<accession>A0A9D2I779</accession>
<name>A0A9D2I779_9FIRM</name>
<comment type="caution">
    <text evidence="2">The sequence shown here is derived from an EMBL/GenBank/DDBJ whole genome shotgun (WGS) entry which is preliminary data.</text>
</comment>
<dbReference type="InterPro" id="IPR001387">
    <property type="entry name" value="Cro/C1-type_HTH"/>
</dbReference>